<dbReference type="Proteomes" id="UP000193866">
    <property type="component" value="Unassembled WGS sequence"/>
</dbReference>
<dbReference type="EMBL" id="LQPG01000055">
    <property type="protein sequence ID" value="ORW06965.1"/>
    <property type="molecule type" value="Genomic_DNA"/>
</dbReference>
<accession>A0A1X1Y7C2</accession>
<dbReference type="OrthoDB" id="9792284at2"/>
<dbReference type="NCBIfam" id="TIGR01382">
    <property type="entry name" value="PfpI"/>
    <property type="match status" value="1"/>
</dbReference>
<dbReference type="PROSITE" id="PS51276">
    <property type="entry name" value="PEPTIDASE_C56_PFPI"/>
    <property type="match status" value="1"/>
</dbReference>
<dbReference type="AlphaFoldDB" id="A0A1X1Y7C2"/>
<dbReference type="InterPro" id="IPR006286">
    <property type="entry name" value="C56_PfpI-like"/>
</dbReference>
<dbReference type="SUPFAM" id="SSF52317">
    <property type="entry name" value="Class I glutamine amidotransferase-like"/>
    <property type="match status" value="1"/>
</dbReference>
<comment type="caution">
    <text evidence="3">The sequence shown here is derived from an EMBL/GenBank/DDBJ whole genome shotgun (WGS) entry which is preliminary data.</text>
</comment>
<dbReference type="STRING" id="1108812.AWC16_22210"/>
<reference evidence="3 4" key="1">
    <citation type="submission" date="2016-01" db="EMBL/GenBank/DDBJ databases">
        <title>The new phylogeny of the genus Mycobacterium.</title>
        <authorList>
            <person name="Tarcisio F."/>
            <person name="Conor M."/>
            <person name="Antonella G."/>
            <person name="Elisabetta G."/>
            <person name="Giulia F.S."/>
            <person name="Sara T."/>
            <person name="Anna F."/>
            <person name="Clotilde B."/>
            <person name="Roberto B."/>
            <person name="Veronica D.S."/>
            <person name="Fabio R."/>
            <person name="Monica P."/>
            <person name="Olivier J."/>
            <person name="Enrico T."/>
            <person name="Nicola S."/>
        </authorList>
    </citation>
    <scope>NUCLEOTIDE SEQUENCE [LARGE SCALE GENOMIC DNA]</scope>
    <source>
        <strain evidence="3 4">DSM 45394</strain>
    </source>
</reference>
<dbReference type="PANTHER" id="PTHR42733:SF12">
    <property type="entry name" value="PROTEINASE"/>
    <property type="match status" value="1"/>
</dbReference>
<gene>
    <name evidence="3" type="ORF">AWC16_22210</name>
</gene>
<dbReference type="Pfam" id="PF01965">
    <property type="entry name" value="DJ-1_PfpI"/>
    <property type="match status" value="1"/>
</dbReference>
<dbReference type="PANTHER" id="PTHR42733">
    <property type="entry name" value="DJ-1 PROTEIN"/>
    <property type="match status" value="1"/>
</dbReference>
<evidence type="ECO:0000313" key="3">
    <source>
        <dbReference type="EMBL" id="ORW06965.1"/>
    </source>
</evidence>
<keyword evidence="3" id="KW-0315">Glutamine amidotransferase</keyword>
<keyword evidence="3" id="KW-0808">Transferase</keyword>
<protein>
    <submittedName>
        <fullName evidence="3">Glutamine amidotransferase</fullName>
    </submittedName>
</protein>
<sequence>MAGTLVDRRVAFLAAPEGVEQVELTEPWRAIAEAGARPVLVSTTAGPVQAFHHLDRGDRFDVDRVVAEVSADDFDALILPGGVANPDQLRTDQRAVAFVREFFDAGKPVAVICHGPWTLVEAGVLGGRRITSWPSLRTDIVNAGGDWVDEQLVRCDCGPSILLSSRKPDDLPAFCDALVEELSARGATL</sequence>
<feature type="domain" description="DJ-1/PfpI" evidence="2">
    <location>
        <begin position="8"/>
        <end position="181"/>
    </location>
</feature>
<dbReference type="CDD" id="cd03134">
    <property type="entry name" value="GATase1_PfpI_like"/>
    <property type="match status" value="1"/>
</dbReference>
<evidence type="ECO:0000256" key="1">
    <source>
        <dbReference type="ARBA" id="ARBA00008542"/>
    </source>
</evidence>
<name>A0A1X1Y7C2_9MYCO</name>
<comment type="similarity">
    <text evidence="1">Belongs to the peptidase C56 family.</text>
</comment>
<evidence type="ECO:0000313" key="4">
    <source>
        <dbReference type="Proteomes" id="UP000193866"/>
    </source>
</evidence>
<dbReference type="RefSeq" id="WP_085266749.1">
    <property type="nucleotide sequence ID" value="NZ_LQPG01000055.1"/>
</dbReference>
<dbReference type="InterPro" id="IPR002818">
    <property type="entry name" value="DJ-1/PfpI"/>
</dbReference>
<proteinExistence type="inferred from homology"/>
<dbReference type="Gene3D" id="3.40.50.880">
    <property type="match status" value="1"/>
</dbReference>
<organism evidence="3 4">
    <name type="scientific">Mycolicibacter longobardus</name>
    <dbReference type="NCBI Taxonomy" id="1108812"/>
    <lineage>
        <taxon>Bacteria</taxon>
        <taxon>Bacillati</taxon>
        <taxon>Actinomycetota</taxon>
        <taxon>Actinomycetes</taxon>
        <taxon>Mycobacteriales</taxon>
        <taxon>Mycobacteriaceae</taxon>
        <taxon>Mycolicibacter</taxon>
    </lineage>
</organism>
<keyword evidence="4" id="KW-1185">Reference proteome</keyword>
<dbReference type="InterPro" id="IPR029062">
    <property type="entry name" value="Class_I_gatase-like"/>
</dbReference>
<dbReference type="GO" id="GO:0016740">
    <property type="term" value="F:transferase activity"/>
    <property type="evidence" value="ECO:0007669"/>
    <property type="project" value="UniProtKB-KW"/>
</dbReference>
<evidence type="ECO:0000259" key="2">
    <source>
        <dbReference type="Pfam" id="PF01965"/>
    </source>
</evidence>